<feature type="transmembrane region" description="Helical" evidence="1">
    <location>
        <begin position="136"/>
        <end position="157"/>
    </location>
</feature>
<dbReference type="RefSeq" id="WP_243319407.1">
    <property type="nucleotide sequence ID" value="NZ_JALGCL010000001.1"/>
</dbReference>
<feature type="transmembrane region" description="Helical" evidence="1">
    <location>
        <begin position="253"/>
        <end position="275"/>
    </location>
</feature>
<sequence>MNRTPRRGGFGAALAALKSALQWRLLLLWILATLLPVLLVATPLWTTLQAQFGHSLHADDIAAGRNLPLLVQGLMKIGEHMGWLGASLGASSVLMLLLSPWLTGMVVASLRAGRRLGFGGLVHGGVSEYWRMLRMLLWSLIPLGIAAAIGGGVIGALDKGTEQAILASEVDNASRLGMAVLAVVFVLAHATVEAGRGWLGADAGLRSVIKAWWRGCKLLIKRPLATLLVYLVASIVGYGLALLFAWLRVRVDGAGVGAFVLSFLLGQAIVAMLAWGRIARLHGMADLAADRMARKATAAPAASVASPAAAAEPLPA</sequence>
<dbReference type="EMBL" id="JALGCL010000001">
    <property type="protein sequence ID" value="MCJ0825221.1"/>
    <property type="molecule type" value="Genomic_DNA"/>
</dbReference>
<feature type="transmembrane region" description="Helical" evidence="1">
    <location>
        <begin position="82"/>
        <end position="108"/>
    </location>
</feature>
<dbReference type="Proteomes" id="UP001165423">
    <property type="component" value="Unassembled WGS sequence"/>
</dbReference>
<gene>
    <name evidence="2" type="ORF">MQC88_04490</name>
</gene>
<comment type="caution">
    <text evidence="2">The sequence shown here is derived from an EMBL/GenBank/DDBJ whole genome shotgun (WGS) entry which is preliminary data.</text>
</comment>
<feature type="transmembrane region" description="Helical" evidence="1">
    <location>
        <begin position="177"/>
        <end position="199"/>
    </location>
</feature>
<keyword evidence="1" id="KW-0812">Transmembrane</keyword>
<protein>
    <submittedName>
        <fullName evidence="2">Uncharacterized protein</fullName>
    </submittedName>
</protein>
<reference evidence="2 3" key="1">
    <citation type="submission" date="2022-03" db="EMBL/GenBank/DDBJ databases">
        <title>Luteimonas soily sp. nov., a novel bacterium isolated from the soil.</title>
        <authorList>
            <person name="Zhang X."/>
        </authorList>
    </citation>
    <scope>NUCLEOTIDE SEQUENCE [LARGE SCALE GENOMIC DNA]</scope>
    <source>
        <strain evidence="2 3">50</strain>
    </source>
</reference>
<organism evidence="2 3">
    <name type="scientific">Cognatiluteimonas sedimenti</name>
    <dbReference type="NCBI Taxonomy" id="2927791"/>
    <lineage>
        <taxon>Bacteria</taxon>
        <taxon>Pseudomonadati</taxon>
        <taxon>Pseudomonadota</taxon>
        <taxon>Gammaproteobacteria</taxon>
        <taxon>Lysobacterales</taxon>
        <taxon>Lysobacteraceae</taxon>
        <taxon>Cognatiluteimonas</taxon>
    </lineage>
</organism>
<proteinExistence type="predicted"/>
<evidence type="ECO:0000313" key="3">
    <source>
        <dbReference type="Proteomes" id="UP001165423"/>
    </source>
</evidence>
<accession>A0ABT0A2L1</accession>
<evidence type="ECO:0000256" key="1">
    <source>
        <dbReference type="SAM" id="Phobius"/>
    </source>
</evidence>
<keyword evidence="1" id="KW-1133">Transmembrane helix</keyword>
<keyword evidence="3" id="KW-1185">Reference proteome</keyword>
<evidence type="ECO:0000313" key="2">
    <source>
        <dbReference type="EMBL" id="MCJ0825221.1"/>
    </source>
</evidence>
<feature type="transmembrane region" description="Helical" evidence="1">
    <location>
        <begin position="227"/>
        <end position="247"/>
    </location>
</feature>
<name>A0ABT0A2L1_9GAMM</name>
<keyword evidence="1" id="KW-0472">Membrane</keyword>